<feature type="compositionally biased region" description="Low complexity" evidence="1">
    <location>
        <begin position="796"/>
        <end position="810"/>
    </location>
</feature>
<feature type="compositionally biased region" description="Basic and acidic residues" evidence="1">
    <location>
        <begin position="999"/>
        <end position="1014"/>
    </location>
</feature>
<feature type="region of interest" description="Disordered" evidence="1">
    <location>
        <begin position="534"/>
        <end position="639"/>
    </location>
</feature>
<proteinExistence type="predicted"/>
<feature type="region of interest" description="Disordered" evidence="1">
    <location>
        <begin position="714"/>
        <end position="763"/>
    </location>
</feature>
<evidence type="ECO:0000313" key="4">
    <source>
        <dbReference type="Proteomes" id="UP000224006"/>
    </source>
</evidence>
<feature type="compositionally biased region" description="Basic and acidic residues" evidence="1">
    <location>
        <begin position="737"/>
        <end position="750"/>
    </location>
</feature>
<dbReference type="Gene3D" id="2.60.120.650">
    <property type="entry name" value="Cupin"/>
    <property type="match status" value="2"/>
</dbReference>
<dbReference type="EMBL" id="NWUJ01000005">
    <property type="protein sequence ID" value="PFH35289.1"/>
    <property type="molecule type" value="Genomic_DNA"/>
</dbReference>
<feature type="region of interest" description="Disordered" evidence="1">
    <location>
        <begin position="413"/>
        <end position="490"/>
    </location>
</feature>
<feature type="compositionally biased region" description="Basic and acidic residues" evidence="1">
    <location>
        <begin position="474"/>
        <end position="485"/>
    </location>
</feature>
<dbReference type="VEuPathDB" id="ToxoDB:BESB_061760"/>
<dbReference type="RefSeq" id="XP_029219298.1">
    <property type="nucleotide sequence ID" value="XM_029364590.1"/>
</dbReference>
<evidence type="ECO:0000313" key="3">
    <source>
        <dbReference type="EMBL" id="PFH35289.1"/>
    </source>
</evidence>
<dbReference type="KEGG" id="bbes:BESB_061760"/>
<evidence type="ECO:0000256" key="1">
    <source>
        <dbReference type="SAM" id="MobiDB-lite"/>
    </source>
</evidence>
<dbReference type="SMART" id="SM00558">
    <property type="entry name" value="JmjC"/>
    <property type="match status" value="1"/>
</dbReference>
<comment type="caution">
    <text evidence="3">The sequence shown here is derived from an EMBL/GenBank/DDBJ whole genome shotgun (WGS) entry which is preliminary data.</text>
</comment>
<evidence type="ECO:0000259" key="2">
    <source>
        <dbReference type="PROSITE" id="PS51184"/>
    </source>
</evidence>
<dbReference type="STRING" id="94643.A0A2A9MBN4"/>
<feature type="compositionally biased region" description="Basic and acidic residues" evidence="1">
    <location>
        <begin position="1029"/>
        <end position="1048"/>
    </location>
</feature>
<dbReference type="PANTHER" id="PTHR12480:SF6">
    <property type="entry name" value="2-OXOGLUTARATE AND IRON-DEPENDENT OXYGENASE JMJD4"/>
    <property type="match status" value="1"/>
</dbReference>
<dbReference type="GeneID" id="40311104"/>
<accession>A0A2A9MBN4</accession>
<feature type="region of interest" description="Disordered" evidence="1">
    <location>
        <begin position="937"/>
        <end position="971"/>
    </location>
</feature>
<protein>
    <recommendedName>
        <fullName evidence="2">JmjC domain-containing protein</fullName>
    </recommendedName>
</protein>
<feature type="region of interest" description="Disordered" evidence="1">
    <location>
        <begin position="135"/>
        <end position="168"/>
    </location>
</feature>
<dbReference type="PANTHER" id="PTHR12480">
    <property type="entry name" value="ARGININE DEMETHYLASE AND LYSYL-HYDROXYLASE JMJD"/>
    <property type="match status" value="1"/>
</dbReference>
<feature type="compositionally biased region" description="Pro residues" evidence="1">
    <location>
        <begin position="456"/>
        <end position="471"/>
    </location>
</feature>
<feature type="compositionally biased region" description="Basic residues" evidence="1">
    <location>
        <begin position="135"/>
        <end position="146"/>
    </location>
</feature>
<feature type="compositionally biased region" description="Low complexity" evidence="1">
    <location>
        <begin position="621"/>
        <end position="635"/>
    </location>
</feature>
<feature type="compositionally biased region" description="Basic and acidic residues" evidence="1">
    <location>
        <begin position="244"/>
        <end position="257"/>
    </location>
</feature>
<feature type="region of interest" description="Disordered" evidence="1">
    <location>
        <begin position="887"/>
        <end position="911"/>
    </location>
</feature>
<feature type="compositionally biased region" description="Basic and acidic residues" evidence="1">
    <location>
        <begin position="559"/>
        <end position="571"/>
    </location>
</feature>
<feature type="region of interest" description="Disordered" evidence="1">
    <location>
        <begin position="1231"/>
        <end position="1254"/>
    </location>
</feature>
<feature type="compositionally biased region" description="Basic and acidic residues" evidence="1">
    <location>
        <begin position="289"/>
        <end position="301"/>
    </location>
</feature>
<dbReference type="GO" id="GO:0005634">
    <property type="term" value="C:nucleus"/>
    <property type="evidence" value="ECO:0007669"/>
    <property type="project" value="TreeGrafter"/>
</dbReference>
<feature type="compositionally biased region" description="Basic and acidic residues" evidence="1">
    <location>
        <begin position="309"/>
        <end position="321"/>
    </location>
</feature>
<gene>
    <name evidence="3" type="ORF">BESB_061760</name>
</gene>
<keyword evidence="4" id="KW-1185">Reference proteome</keyword>
<feature type="compositionally biased region" description="Gly residues" evidence="1">
    <location>
        <begin position="354"/>
        <end position="367"/>
    </location>
</feature>
<dbReference type="GO" id="GO:0005737">
    <property type="term" value="C:cytoplasm"/>
    <property type="evidence" value="ECO:0007669"/>
    <property type="project" value="TreeGrafter"/>
</dbReference>
<dbReference type="GO" id="GO:0043565">
    <property type="term" value="F:sequence-specific DNA binding"/>
    <property type="evidence" value="ECO:0007669"/>
    <property type="project" value="TreeGrafter"/>
</dbReference>
<organism evidence="3 4">
    <name type="scientific">Besnoitia besnoiti</name>
    <name type="common">Apicomplexan protozoan</name>
    <dbReference type="NCBI Taxonomy" id="94643"/>
    <lineage>
        <taxon>Eukaryota</taxon>
        <taxon>Sar</taxon>
        <taxon>Alveolata</taxon>
        <taxon>Apicomplexa</taxon>
        <taxon>Conoidasida</taxon>
        <taxon>Coccidia</taxon>
        <taxon>Eucoccidiorida</taxon>
        <taxon>Eimeriorina</taxon>
        <taxon>Sarcocystidae</taxon>
        <taxon>Besnoitia</taxon>
    </lineage>
</organism>
<feature type="region of interest" description="Disordered" evidence="1">
    <location>
        <begin position="779"/>
        <end position="810"/>
    </location>
</feature>
<reference evidence="3 4" key="1">
    <citation type="submission" date="2017-09" db="EMBL/GenBank/DDBJ databases">
        <title>Genome sequencing of Besnoitia besnoiti strain Bb-Ger1.</title>
        <authorList>
            <person name="Schares G."/>
            <person name="Venepally P."/>
            <person name="Lorenzi H.A."/>
        </authorList>
    </citation>
    <scope>NUCLEOTIDE SEQUENCE [LARGE SCALE GENOMIC DNA]</scope>
    <source>
        <strain evidence="3 4">Bb-Ger1</strain>
    </source>
</reference>
<dbReference type="PROSITE" id="PS51184">
    <property type="entry name" value="JMJC"/>
    <property type="match status" value="1"/>
</dbReference>
<dbReference type="Proteomes" id="UP000224006">
    <property type="component" value="Chromosome V"/>
</dbReference>
<dbReference type="InterPro" id="IPR003347">
    <property type="entry name" value="JmjC_dom"/>
</dbReference>
<feature type="compositionally biased region" description="Basic and acidic residues" evidence="1">
    <location>
        <begin position="534"/>
        <end position="543"/>
    </location>
</feature>
<feature type="compositionally biased region" description="Low complexity" evidence="1">
    <location>
        <begin position="946"/>
        <end position="971"/>
    </location>
</feature>
<feature type="compositionally biased region" description="Low complexity" evidence="1">
    <location>
        <begin position="779"/>
        <end position="789"/>
    </location>
</feature>
<feature type="region of interest" description="Disordered" evidence="1">
    <location>
        <begin position="999"/>
        <end position="1050"/>
    </location>
</feature>
<dbReference type="GO" id="GO:0045905">
    <property type="term" value="P:positive regulation of translational termination"/>
    <property type="evidence" value="ECO:0007669"/>
    <property type="project" value="TreeGrafter"/>
</dbReference>
<sequence>METRCEEADALRDDLKTLVSGAEEVDGSDDAESEDYVDVWEQEDLSYETFLENYLSARRPVVIRGVCKPWPAFQEWTERPDSASDVLVPATLGSALAPELSSSASSSATASPRVSACATLHDTLLRRALERTRQLRRRLRRGRRSRSSACQLPRDSRGPLSQTEGVESPLRSEYAVSCASDAKGERQQPARLHPPPPSLCACCRCCDFSPLPSSAAVFGRPRFSSLASAFLGECRAARAPPSPAKERERNTTQKEAQEEGDASCAGRCIQREAPQNAGPARPASPEAPPRTRRDEAAKDGNDEIAENAAQKEREEEEEARRGSALSVPLVNCPSETGETTCSCACFRPPAGAQPSGGGAGSGGGGGARAAQGGRECKDDDEAREAGASPPPGLCMSVPFRAFLHYWQAKMQAEKDAEHQEAQNAEEDAAEKTSADAPCGAHGPCRGAQARAGARRPLPPFPRAAEAAPPPQSHSGDRLRSAEPRRASHLLLPSSGCLVAESVLSAEEREAAAELLRAPAPWYLKDWHFVTAERTQTRSEHAKESCAVSRRSTRRPVRSAPREGLNEARAETQNEASASRALHPQQRERQTEDVHGEGRAEALLRQREAREEASSDGESRGRAGSAAQASSGVAESGDGEGADAEATLYFCSKHYRVPAHFRDDWLLKCPIRAGEDYRFAYLGARGTYTPWHRDVLGTSSWSANLCGVKRWVFESTKRDSRPQPPSSPSSSPPFSAADLRDDEGRAPRDAEPPASRDPNAEACRQPVRPRCRACGGRHAARQRVSSSSKSHPPPAPLALASDSRASPRSPLLGCPRPRAALLQFPGECVFVPADLRHRVCNVTDCVAINHNWCDAANILRVAGALKEDLASVREFLIEDFGDARPILRSLSRGGARGPAGGRASGPREEGEALASLSQTAAAACAPLLRASSAAAPASFHGRSDSHAAPASGLSSPSDSGPPDRPVAAPLSAAEPPPSCAFCEICGGAPLEVYRRVGGRHEREAATSDPPLDRVPKLRPSTAAPAGAEAGRGDGPHEASCRVASEDGGRSRGATPAARLCSLQAEAATQTEPASECYPASACVCARVQGLWHAGESRERAGGEKTPLEGEELSRRATGAYAELVMCGERILSANCGVTFFDFFFFLLRVTRTLLIPRLSRHARAAHMRSETLETESSPSEPRRDGEAKTKFSLTACAFDVLGALRVALLLRALCREGYVALITRAQVEQRLRGGAGGNRGNASGRQRADSSKTAAAEEAKPLPAWLCGEAESFSFSSDTARANLALILRASLSPSGSGLECTDPGAEESVGAEKDGTGECRRQRLALEEYHAALQALLEAVLALDEALGAARGNSLREETVARLRRLLLADTDAAALCTEESVECTVQKDDSERARGEVAKTEKRNVDGTFGSPRAQAATAACASLSERRFDRRANGAAEPQARKGVCAEHDLALRSACGMESLPSRQLPSGAAVDRCEVTELLWRQACDIMKFSERWGITSLQP</sequence>
<dbReference type="OrthoDB" id="203487at2759"/>
<name>A0A2A9MBN4_BESBE</name>
<feature type="compositionally biased region" description="Low complexity" evidence="1">
    <location>
        <begin position="442"/>
        <end position="455"/>
    </location>
</feature>
<feature type="region of interest" description="Disordered" evidence="1">
    <location>
        <begin position="1164"/>
        <end position="1185"/>
    </location>
</feature>
<feature type="compositionally biased region" description="Gly residues" evidence="1">
    <location>
        <begin position="893"/>
        <end position="902"/>
    </location>
</feature>
<feature type="region of interest" description="Disordered" evidence="1">
    <location>
        <begin position="345"/>
        <end position="393"/>
    </location>
</feature>
<feature type="region of interest" description="Disordered" evidence="1">
    <location>
        <begin position="236"/>
        <end position="331"/>
    </location>
</feature>
<feature type="compositionally biased region" description="Basic and acidic residues" evidence="1">
    <location>
        <begin position="1245"/>
        <end position="1254"/>
    </location>
</feature>
<dbReference type="SUPFAM" id="SSF51197">
    <property type="entry name" value="Clavaminate synthase-like"/>
    <property type="match status" value="2"/>
</dbReference>
<feature type="compositionally biased region" description="Pro residues" evidence="1">
    <location>
        <begin position="721"/>
        <end position="730"/>
    </location>
</feature>
<feature type="compositionally biased region" description="Basic and acidic residues" evidence="1">
    <location>
        <begin position="584"/>
        <end position="620"/>
    </location>
</feature>
<dbReference type="InterPro" id="IPR050910">
    <property type="entry name" value="JMJD6_ArgDemeth/LysHydrox"/>
</dbReference>
<dbReference type="GO" id="GO:0016706">
    <property type="term" value="F:2-oxoglutarate-dependent dioxygenase activity"/>
    <property type="evidence" value="ECO:0007669"/>
    <property type="project" value="TreeGrafter"/>
</dbReference>
<feature type="domain" description="JmjC" evidence="2">
    <location>
        <begin position="645"/>
        <end position="868"/>
    </location>
</feature>